<dbReference type="InterPro" id="IPR003488">
    <property type="entry name" value="DprA"/>
</dbReference>
<evidence type="ECO:0000256" key="1">
    <source>
        <dbReference type="ARBA" id="ARBA00006525"/>
    </source>
</evidence>
<keyword evidence="4" id="KW-1185">Reference proteome</keyword>
<dbReference type="InterPro" id="IPR057666">
    <property type="entry name" value="DrpA_SLOG"/>
</dbReference>
<evidence type="ECO:0000313" key="4">
    <source>
        <dbReference type="Proteomes" id="UP001179280"/>
    </source>
</evidence>
<protein>
    <submittedName>
        <fullName evidence="3">DNA processing protein</fullName>
    </submittedName>
</protein>
<dbReference type="Pfam" id="PF02481">
    <property type="entry name" value="DNA_processg_A"/>
    <property type="match status" value="1"/>
</dbReference>
<comment type="caution">
    <text evidence="3">The sequence shown here is derived from an EMBL/GenBank/DDBJ whole genome shotgun (WGS) entry which is preliminary data.</text>
</comment>
<sequence length="302" mass="33727">MSTFLNRLTHVHAVLYEHHKAFARLLVYDPDLTSVYRYTTLELMHVMNAKESVVERLKAWLKKTDAEAYANRFIEADIYCISQEDPLYPPLLKQIYNPPTLLYAKGNKSLLATKKASVVGTRTPTVYGLETSKLLIPALIEANVTVVSGLARGIDRSAHEQAIAHQGNTIAVTASGFQTIYPPEHKALFHSIATNHLVLTEYPPFIKPKKWHFPIRNRIISGMSYATIIIEAKRKSGSLITADLALDQGRYVFAVPGQIVSEQSAGVNGLIQQGAYCICNQETFAETMPEFMSKNSEPSRFT</sequence>
<reference evidence="3" key="1">
    <citation type="submission" date="2021-01" db="EMBL/GenBank/DDBJ databases">
        <title>Genomic Encyclopedia of Type Strains, Phase IV (KMG-IV): sequencing the most valuable type-strain genomes for metagenomic binning, comparative biology and taxonomic classification.</title>
        <authorList>
            <person name="Goeker M."/>
        </authorList>
    </citation>
    <scope>NUCLEOTIDE SEQUENCE</scope>
    <source>
        <strain evidence="3">DSM 21943</strain>
    </source>
</reference>
<organism evidence="3 4">
    <name type="scientific">Shouchella xiaoxiensis</name>
    <dbReference type="NCBI Taxonomy" id="766895"/>
    <lineage>
        <taxon>Bacteria</taxon>
        <taxon>Bacillati</taxon>
        <taxon>Bacillota</taxon>
        <taxon>Bacilli</taxon>
        <taxon>Bacillales</taxon>
        <taxon>Bacillaceae</taxon>
        <taxon>Shouchella</taxon>
    </lineage>
</organism>
<dbReference type="EMBL" id="JAFBCV010000002">
    <property type="protein sequence ID" value="MBM7837637.1"/>
    <property type="molecule type" value="Genomic_DNA"/>
</dbReference>
<feature type="domain" description="Smf/DprA SLOG" evidence="2">
    <location>
        <begin position="81"/>
        <end position="287"/>
    </location>
</feature>
<dbReference type="RefSeq" id="WP_204464669.1">
    <property type="nucleotide sequence ID" value="NZ_JAFBCV010000002.1"/>
</dbReference>
<name>A0ABS2SQ36_9BACI</name>
<dbReference type="Gene3D" id="3.40.50.450">
    <property type="match status" value="1"/>
</dbReference>
<dbReference type="Proteomes" id="UP001179280">
    <property type="component" value="Unassembled WGS sequence"/>
</dbReference>
<comment type="similarity">
    <text evidence="1">Belongs to the DprA/Smf family.</text>
</comment>
<dbReference type="PANTHER" id="PTHR43022">
    <property type="entry name" value="PROTEIN SMF"/>
    <property type="match status" value="1"/>
</dbReference>
<accession>A0ABS2SQ36</accession>
<evidence type="ECO:0000259" key="2">
    <source>
        <dbReference type="Pfam" id="PF02481"/>
    </source>
</evidence>
<proteinExistence type="inferred from homology"/>
<dbReference type="NCBIfam" id="TIGR00732">
    <property type="entry name" value="dprA"/>
    <property type="match status" value="1"/>
</dbReference>
<gene>
    <name evidence="3" type="ORF">JOC54_000868</name>
</gene>
<dbReference type="PANTHER" id="PTHR43022:SF1">
    <property type="entry name" value="PROTEIN SMF"/>
    <property type="match status" value="1"/>
</dbReference>
<evidence type="ECO:0000313" key="3">
    <source>
        <dbReference type="EMBL" id="MBM7837637.1"/>
    </source>
</evidence>
<dbReference type="SUPFAM" id="SSF102405">
    <property type="entry name" value="MCP/YpsA-like"/>
    <property type="match status" value="1"/>
</dbReference>